<dbReference type="Proteomes" id="UP000007392">
    <property type="component" value="Chromosome"/>
</dbReference>
<proteinExistence type="predicted"/>
<dbReference type="OrthoDB" id="9784101at2"/>
<dbReference type="GO" id="GO:0008757">
    <property type="term" value="F:S-adenosylmethionine-dependent methyltransferase activity"/>
    <property type="evidence" value="ECO:0007669"/>
    <property type="project" value="InterPro"/>
</dbReference>
<dbReference type="InterPro" id="IPR029063">
    <property type="entry name" value="SAM-dependent_MTases_sf"/>
</dbReference>
<dbReference type="InterPro" id="IPR050508">
    <property type="entry name" value="Methyltransf_Superfamily"/>
</dbReference>
<feature type="domain" description="Methyltransferase type 11" evidence="1">
    <location>
        <begin position="41"/>
        <end position="146"/>
    </location>
</feature>
<keyword evidence="2" id="KW-0808">Transferase</keyword>
<evidence type="ECO:0000313" key="3">
    <source>
        <dbReference type="Proteomes" id="UP000007392"/>
    </source>
</evidence>
<accession>I0BB08</accession>
<dbReference type="EMBL" id="CP003422">
    <property type="protein sequence ID" value="AFH59555.1"/>
    <property type="molecule type" value="Genomic_DNA"/>
</dbReference>
<evidence type="ECO:0000259" key="1">
    <source>
        <dbReference type="Pfam" id="PF08241"/>
    </source>
</evidence>
<gene>
    <name evidence="2" type="ORF">B2K_02250</name>
</gene>
<dbReference type="Gene3D" id="3.40.50.150">
    <property type="entry name" value="Vaccinia Virus protein VP39"/>
    <property type="match status" value="1"/>
</dbReference>
<dbReference type="HOGENOM" id="CLU_1202948_0_0_9"/>
<dbReference type="InterPro" id="IPR013216">
    <property type="entry name" value="Methyltransf_11"/>
</dbReference>
<name>I0BB08_9BACL</name>
<dbReference type="PANTHER" id="PTHR42912:SF93">
    <property type="entry name" value="N6-ADENOSINE-METHYLTRANSFERASE TMT1A"/>
    <property type="match status" value="1"/>
</dbReference>
<dbReference type="PATRIC" id="fig|997761.3.peg.453"/>
<dbReference type="CDD" id="cd02440">
    <property type="entry name" value="AdoMet_MTases"/>
    <property type="match status" value="1"/>
</dbReference>
<dbReference type="GO" id="GO:0032259">
    <property type="term" value="P:methylation"/>
    <property type="evidence" value="ECO:0007669"/>
    <property type="project" value="UniProtKB-KW"/>
</dbReference>
<dbReference type="Pfam" id="PF08241">
    <property type="entry name" value="Methyltransf_11"/>
    <property type="match status" value="1"/>
</dbReference>
<dbReference type="AlphaFoldDB" id="I0BB08"/>
<dbReference type="SUPFAM" id="SSF53335">
    <property type="entry name" value="S-adenosyl-L-methionine-dependent methyltransferases"/>
    <property type="match status" value="1"/>
</dbReference>
<dbReference type="PANTHER" id="PTHR42912">
    <property type="entry name" value="METHYLTRANSFERASE"/>
    <property type="match status" value="1"/>
</dbReference>
<protein>
    <submittedName>
        <fullName evidence="2">Methyltransferase type 11</fullName>
    </submittedName>
</protein>
<evidence type="ECO:0000313" key="2">
    <source>
        <dbReference type="EMBL" id="AFH59555.1"/>
    </source>
</evidence>
<sequence length="234" mass="26520">MPDHEHIYRMKAHLYHRLIAAQPDLSNIMEELCPGGDLDILDLGAGSGRLTLSLLPRARSLSASDLSPAMLEELVRNVPLSCHSRLMTIAADHRNLPLPDHSFDLIVSGWSLCYLAGSDEPEWEANLKQMMSEINRLLRPGGTVILFETMGTGYSAPQPPPFLLEYYNQLERQYEFCHRWIRTDYTFRSPQEAEELTRFFFGDALADEVRLNGLPIVPECAGVWWKESGKVHPA</sequence>
<organism evidence="2 3">
    <name type="scientific">Paenibacillus mucilaginosus K02</name>
    <dbReference type="NCBI Taxonomy" id="997761"/>
    <lineage>
        <taxon>Bacteria</taxon>
        <taxon>Bacillati</taxon>
        <taxon>Bacillota</taxon>
        <taxon>Bacilli</taxon>
        <taxon>Bacillales</taxon>
        <taxon>Paenibacillaceae</taxon>
        <taxon>Paenibacillus</taxon>
    </lineage>
</organism>
<reference evidence="2 3" key="1">
    <citation type="submission" date="2013-06" db="EMBL/GenBank/DDBJ databases">
        <title>Complete genome sequence of Paenibacillus mucilaginosus K02.</title>
        <authorList>
            <person name="Xiao B."/>
            <person name="Sun L."/>
            <person name="Xiao L."/>
            <person name="Lian B."/>
        </authorList>
    </citation>
    <scope>NUCLEOTIDE SEQUENCE [LARGE SCALE GENOMIC DNA]</scope>
    <source>
        <strain evidence="2 3">K02</strain>
    </source>
</reference>
<dbReference type="KEGG" id="pmw:B2K_02250"/>
<keyword evidence="2" id="KW-0489">Methyltransferase</keyword>
<dbReference type="RefSeq" id="WP_014649206.1">
    <property type="nucleotide sequence ID" value="NC_017672.3"/>
</dbReference>